<comment type="caution">
    <text evidence="1">The sequence shown here is derived from an EMBL/GenBank/DDBJ whole genome shotgun (WGS) entry which is preliminary data.</text>
</comment>
<organism evidence="1 2">
    <name type="scientific">Candidatus Dojkabacteria bacterium</name>
    <dbReference type="NCBI Taxonomy" id="2099670"/>
    <lineage>
        <taxon>Bacteria</taxon>
        <taxon>Candidatus Dojkabacteria</taxon>
    </lineage>
</organism>
<accession>A0A955IE91</accession>
<gene>
    <name evidence="1" type="ORF">KC675_03825</name>
</gene>
<protein>
    <submittedName>
        <fullName evidence="1">Uncharacterized protein</fullName>
    </submittedName>
</protein>
<dbReference type="Proteomes" id="UP000745577">
    <property type="component" value="Unassembled WGS sequence"/>
</dbReference>
<proteinExistence type="predicted"/>
<reference evidence="1" key="2">
    <citation type="journal article" date="2021" name="Microbiome">
        <title>Successional dynamics and alternative stable states in a saline activated sludge microbial community over 9 years.</title>
        <authorList>
            <person name="Wang Y."/>
            <person name="Ye J."/>
            <person name="Ju F."/>
            <person name="Liu L."/>
            <person name="Boyd J.A."/>
            <person name="Deng Y."/>
            <person name="Parks D.H."/>
            <person name="Jiang X."/>
            <person name="Yin X."/>
            <person name="Woodcroft B.J."/>
            <person name="Tyson G.W."/>
            <person name="Hugenholtz P."/>
            <person name="Polz M.F."/>
            <person name="Zhang T."/>
        </authorList>
    </citation>
    <scope>NUCLEOTIDE SEQUENCE</scope>
    <source>
        <strain evidence="1">HKST-UBA15</strain>
    </source>
</reference>
<reference evidence="1" key="1">
    <citation type="submission" date="2020-04" db="EMBL/GenBank/DDBJ databases">
        <authorList>
            <person name="Zhang T."/>
        </authorList>
    </citation>
    <scope>NUCLEOTIDE SEQUENCE</scope>
    <source>
        <strain evidence="1">HKST-UBA15</strain>
    </source>
</reference>
<name>A0A955IE91_9BACT</name>
<dbReference type="EMBL" id="JAGQLL010000044">
    <property type="protein sequence ID" value="MCA9380278.1"/>
    <property type="molecule type" value="Genomic_DNA"/>
</dbReference>
<evidence type="ECO:0000313" key="2">
    <source>
        <dbReference type="Proteomes" id="UP000745577"/>
    </source>
</evidence>
<sequence>MYQIGLLFCDLETGCVGIKEFDIGYALGHLLLTSDARREIFDEFFSGFETSLGLTFNKHLVNQYIAATILYRTYRTNVPYKINSSPDKIARLSARAMEYLLNEDESIDILLT</sequence>
<evidence type="ECO:0000313" key="1">
    <source>
        <dbReference type="EMBL" id="MCA9380278.1"/>
    </source>
</evidence>
<dbReference type="AlphaFoldDB" id="A0A955IE91"/>